<feature type="binding site" evidence="11">
    <location>
        <position position="60"/>
    </location>
    <ligand>
        <name>Zn(2+)</name>
        <dbReference type="ChEBI" id="CHEBI:29105"/>
        <note>catalytic</note>
    </ligand>
</feature>
<feature type="binding site" evidence="11">
    <location>
        <position position="96"/>
    </location>
    <ligand>
        <name>Zn(2+)</name>
        <dbReference type="ChEBI" id="CHEBI:29105"/>
        <note>catalytic</note>
    </ligand>
</feature>
<dbReference type="Proteomes" id="UP000281553">
    <property type="component" value="Unassembled WGS sequence"/>
</dbReference>
<organism evidence="14 15">
    <name type="scientific">Dibothriocephalus latus</name>
    <name type="common">Fish tapeworm</name>
    <name type="synonym">Diphyllobothrium latum</name>
    <dbReference type="NCBI Taxonomy" id="60516"/>
    <lineage>
        <taxon>Eukaryota</taxon>
        <taxon>Metazoa</taxon>
        <taxon>Spiralia</taxon>
        <taxon>Lophotrochozoa</taxon>
        <taxon>Platyhelminthes</taxon>
        <taxon>Cestoda</taxon>
        <taxon>Eucestoda</taxon>
        <taxon>Diphyllobothriidea</taxon>
        <taxon>Diphyllobothriidae</taxon>
        <taxon>Dibothriocephalus</taxon>
    </lineage>
</organism>
<feature type="active site" description="Proton donor" evidence="10">
    <location>
        <position position="62"/>
    </location>
</feature>
<evidence type="ECO:0000256" key="6">
    <source>
        <dbReference type="ARBA" id="ARBA00022801"/>
    </source>
</evidence>
<reference evidence="14 15" key="1">
    <citation type="submission" date="2018-11" db="EMBL/GenBank/DDBJ databases">
        <authorList>
            <consortium name="Pathogen Informatics"/>
        </authorList>
    </citation>
    <scope>NUCLEOTIDE SEQUENCE [LARGE SCALE GENOMIC DNA]</scope>
</reference>
<evidence type="ECO:0000256" key="1">
    <source>
        <dbReference type="ARBA" id="ARBA00001947"/>
    </source>
</evidence>
<dbReference type="NCBIfam" id="NF004064">
    <property type="entry name" value="PRK05578.1"/>
    <property type="match status" value="1"/>
</dbReference>
<dbReference type="EMBL" id="UYRU01063260">
    <property type="protein sequence ID" value="VDN15683.1"/>
    <property type="molecule type" value="Genomic_DNA"/>
</dbReference>
<feature type="domain" description="CMP/dCMP-type deaminase" evidence="13">
    <location>
        <begin position="8"/>
        <end position="136"/>
    </location>
</feature>
<sequence length="141" mass="15534">MSIEQFTPELEALRKASLAVLKNAYCCYSNFPVGAALIGKDGKIYTGVNVENASFPCGWCAEVSAFGATVTAVVKEFKAMAVATDRDDYVSPCGQCRQVIIEFCAGTRMPLLLVNRKRDFKKVVIEDLHPMTFRSSHLKNC</sequence>
<comment type="catalytic activity">
    <reaction evidence="12">
        <text>2'-deoxycytidine + H2O + H(+) = 2'-deoxyuridine + NH4(+)</text>
        <dbReference type="Rhea" id="RHEA:13433"/>
        <dbReference type="ChEBI" id="CHEBI:15377"/>
        <dbReference type="ChEBI" id="CHEBI:15378"/>
        <dbReference type="ChEBI" id="CHEBI:15698"/>
        <dbReference type="ChEBI" id="CHEBI:16450"/>
        <dbReference type="ChEBI" id="CHEBI:28938"/>
        <dbReference type="EC" id="3.5.4.5"/>
    </reaction>
</comment>
<dbReference type="EC" id="3.5.4.5" evidence="4 12"/>
<evidence type="ECO:0000256" key="2">
    <source>
        <dbReference type="ARBA" id="ARBA00003949"/>
    </source>
</evidence>
<evidence type="ECO:0000256" key="4">
    <source>
        <dbReference type="ARBA" id="ARBA00012783"/>
    </source>
</evidence>
<evidence type="ECO:0000256" key="3">
    <source>
        <dbReference type="ARBA" id="ARBA00006576"/>
    </source>
</evidence>
<dbReference type="FunFam" id="3.40.140.10:FF:000008">
    <property type="entry name" value="Cytidine deaminase"/>
    <property type="match status" value="1"/>
</dbReference>
<dbReference type="NCBIfam" id="TIGR01354">
    <property type="entry name" value="cyt_deam_tetra"/>
    <property type="match status" value="1"/>
</dbReference>
<dbReference type="Gene3D" id="3.40.140.10">
    <property type="entry name" value="Cytidine Deaminase, domain 2"/>
    <property type="match status" value="1"/>
</dbReference>
<dbReference type="PROSITE" id="PS51747">
    <property type="entry name" value="CYT_DCMP_DEAMINASES_2"/>
    <property type="match status" value="1"/>
</dbReference>
<comment type="similarity">
    <text evidence="3 12">Belongs to the cytidine and deoxycytidylate deaminase family.</text>
</comment>
<evidence type="ECO:0000256" key="10">
    <source>
        <dbReference type="PIRSR" id="PIRSR606262-1"/>
    </source>
</evidence>
<dbReference type="AlphaFoldDB" id="A0A3P7LXC5"/>
<evidence type="ECO:0000256" key="12">
    <source>
        <dbReference type="RuleBase" id="RU364006"/>
    </source>
</evidence>
<dbReference type="GO" id="GO:0004126">
    <property type="term" value="F:cytidine deaminase activity"/>
    <property type="evidence" value="ECO:0007669"/>
    <property type="project" value="UniProtKB-UniRule"/>
</dbReference>
<protein>
    <recommendedName>
        <fullName evidence="4 12">Cytidine deaminase</fullName>
        <ecNumber evidence="4 12">3.5.4.5</ecNumber>
    </recommendedName>
    <alternativeName>
        <fullName evidence="8 12">Cytidine aminohydrolase</fullName>
    </alternativeName>
</protein>
<dbReference type="SUPFAM" id="SSF53927">
    <property type="entry name" value="Cytidine deaminase-like"/>
    <property type="match status" value="1"/>
</dbReference>
<evidence type="ECO:0000256" key="11">
    <source>
        <dbReference type="PIRSR" id="PIRSR606262-3"/>
    </source>
</evidence>
<comment type="catalytic activity">
    <reaction evidence="9 12">
        <text>cytidine + H2O + H(+) = uridine + NH4(+)</text>
        <dbReference type="Rhea" id="RHEA:16069"/>
        <dbReference type="ChEBI" id="CHEBI:15377"/>
        <dbReference type="ChEBI" id="CHEBI:15378"/>
        <dbReference type="ChEBI" id="CHEBI:16704"/>
        <dbReference type="ChEBI" id="CHEBI:17562"/>
        <dbReference type="ChEBI" id="CHEBI:28938"/>
        <dbReference type="EC" id="3.5.4.5"/>
    </reaction>
</comment>
<dbReference type="Pfam" id="PF00383">
    <property type="entry name" value="dCMP_cyt_deam_1"/>
    <property type="match status" value="1"/>
</dbReference>
<dbReference type="OrthoDB" id="414540at2759"/>
<evidence type="ECO:0000313" key="15">
    <source>
        <dbReference type="Proteomes" id="UP000281553"/>
    </source>
</evidence>
<dbReference type="CDD" id="cd01283">
    <property type="entry name" value="cytidine_deaminase"/>
    <property type="match status" value="1"/>
</dbReference>
<evidence type="ECO:0000256" key="8">
    <source>
        <dbReference type="ARBA" id="ARBA00032005"/>
    </source>
</evidence>
<keyword evidence="5 11" id="KW-0479">Metal-binding</keyword>
<dbReference type="InterPro" id="IPR006262">
    <property type="entry name" value="Cyt_deam_tetra"/>
</dbReference>
<feature type="binding site" evidence="11">
    <location>
        <position position="93"/>
    </location>
    <ligand>
        <name>Zn(2+)</name>
        <dbReference type="ChEBI" id="CHEBI:29105"/>
        <note>catalytic</note>
    </ligand>
</feature>
<evidence type="ECO:0000256" key="9">
    <source>
        <dbReference type="ARBA" id="ARBA00049558"/>
    </source>
</evidence>
<name>A0A3P7LXC5_DIBLA</name>
<proteinExistence type="inferred from homology"/>
<dbReference type="GO" id="GO:0072527">
    <property type="term" value="P:pyrimidine-containing compound metabolic process"/>
    <property type="evidence" value="ECO:0007669"/>
    <property type="project" value="UniProtKB-ARBA"/>
</dbReference>
<keyword evidence="15" id="KW-1185">Reference proteome</keyword>
<dbReference type="InterPro" id="IPR002125">
    <property type="entry name" value="CMP_dCMP_dom"/>
</dbReference>
<evidence type="ECO:0000256" key="5">
    <source>
        <dbReference type="ARBA" id="ARBA00022723"/>
    </source>
</evidence>
<dbReference type="InterPro" id="IPR016193">
    <property type="entry name" value="Cytidine_deaminase-like"/>
</dbReference>
<dbReference type="GO" id="GO:0055086">
    <property type="term" value="P:nucleobase-containing small molecule metabolic process"/>
    <property type="evidence" value="ECO:0007669"/>
    <property type="project" value="UniProtKB-ARBA"/>
</dbReference>
<accession>A0A3P7LXC5</accession>
<dbReference type="GO" id="GO:0008270">
    <property type="term" value="F:zinc ion binding"/>
    <property type="evidence" value="ECO:0007669"/>
    <property type="project" value="UniProtKB-UniRule"/>
</dbReference>
<evidence type="ECO:0000259" key="13">
    <source>
        <dbReference type="PROSITE" id="PS51747"/>
    </source>
</evidence>
<dbReference type="PANTHER" id="PTHR11644">
    <property type="entry name" value="CYTIDINE DEAMINASE"/>
    <property type="match status" value="1"/>
</dbReference>
<dbReference type="GO" id="GO:0005829">
    <property type="term" value="C:cytosol"/>
    <property type="evidence" value="ECO:0007669"/>
    <property type="project" value="TreeGrafter"/>
</dbReference>
<comment type="function">
    <text evidence="2 12">This enzyme scavenges exogenous and endogenous cytidine and 2'-deoxycytidine for UMP synthesis.</text>
</comment>
<dbReference type="PANTHER" id="PTHR11644:SF2">
    <property type="entry name" value="CYTIDINE DEAMINASE"/>
    <property type="match status" value="1"/>
</dbReference>
<dbReference type="InterPro" id="IPR050202">
    <property type="entry name" value="Cyt/Deoxycyt_deaminase"/>
</dbReference>
<evidence type="ECO:0000313" key="14">
    <source>
        <dbReference type="EMBL" id="VDN15683.1"/>
    </source>
</evidence>
<keyword evidence="7 11" id="KW-0862">Zinc</keyword>
<comment type="cofactor">
    <cofactor evidence="1 11 12">
        <name>Zn(2+)</name>
        <dbReference type="ChEBI" id="CHEBI:29105"/>
    </cofactor>
</comment>
<keyword evidence="6 12" id="KW-0378">Hydrolase</keyword>
<evidence type="ECO:0000256" key="7">
    <source>
        <dbReference type="ARBA" id="ARBA00022833"/>
    </source>
</evidence>
<gene>
    <name evidence="14" type="ORF">DILT_LOCUS11514</name>
</gene>